<evidence type="ECO:0000256" key="7">
    <source>
        <dbReference type="SAM" id="Phobius"/>
    </source>
</evidence>
<dbReference type="GO" id="GO:0005576">
    <property type="term" value="C:extracellular region"/>
    <property type="evidence" value="ECO:0007669"/>
    <property type="project" value="UniProtKB-SubCell"/>
</dbReference>
<keyword evidence="4" id="KW-0378">Hydrolase</keyword>
<dbReference type="FunFam" id="2.40.10.10:FF:000068">
    <property type="entry name" value="transmembrane protease serine 2"/>
    <property type="match status" value="1"/>
</dbReference>
<evidence type="ECO:0000259" key="8">
    <source>
        <dbReference type="PROSITE" id="PS50240"/>
    </source>
</evidence>
<comment type="caution">
    <text evidence="9">The sequence shown here is derived from an EMBL/GenBank/DDBJ whole genome shotgun (WGS) entry which is preliminary data.</text>
</comment>
<dbReference type="PROSITE" id="PS50240">
    <property type="entry name" value="TRYPSIN_DOM"/>
    <property type="match status" value="1"/>
</dbReference>
<evidence type="ECO:0000256" key="5">
    <source>
        <dbReference type="ARBA" id="ARBA00022825"/>
    </source>
</evidence>
<dbReference type="GO" id="GO:0004252">
    <property type="term" value="F:serine-type endopeptidase activity"/>
    <property type="evidence" value="ECO:0007669"/>
    <property type="project" value="InterPro"/>
</dbReference>
<accession>A0A8K0G1F3</accession>
<dbReference type="InterPro" id="IPR043504">
    <property type="entry name" value="Peptidase_S1_PA_chymotrypsin"/>
</dbReference>
<keyword evidence="6" id="KW-1015">Disulfide bond</keyword>
<dbReference type="InterPro" id="IPR018114">
    <property type="entry name" value="TRYPSIN_HIS"/>
</dbReference>
<dbReference type="InterPro" id="IPR001254">
    <property type="entry name" value="Trypsin_dom"/>
</dbReference>
<dbReference type="GO" id="GO:0006508">
    <property type="term" value="P:proteolysis"/>
    <property type="evidence" value="ECO:0007669"/>
    <property type="project" value="UniProtKB-KW"/>
</dbReference>
<dbReference type="SMART" id="SM00020">
    <property type="entry name" value="Tryp_SPc"/>
    <property type="match status" value="1"/>
</dbReference>
<dbReference type="Proteomes" id="UP000801492">
    <property type="component" value="Unassembled WGS sequence"/>
</dbReference>
<evidence type="ECO:0000256" key="2">
    <source>
        <dbReference type="ARBA" id="ARBA00007664"/>
    </source>
</evidence>
<keyword evidence="3" id="KW-0645">Protease</keyword>
<keyword evidence="7" id="KW-0472">Membrane</keyword>
<evidence type="ECO:0000256" key="4">
    <source>
        <dbReference type="ARBA" id="ARBA00022801"/>
    </source>
</evidence>
<dbReference type="PANTHER" id="PTHR24276:SF91">
    <property type="entry name" value="AT26814P-RELATED"/>
    <property type="match status" value="1"/>
</dbReference>
<sequence length="274" mass="29918">MHIKKAWSKLRLIMLFTMFRLTILISLFAFIYGKTIHSNLGGRIVGGINTTIEDYPYQLSVEILSQNGMHVCGASLLKPNVALTAAHCTNFYEAEDLRIRAGSTIREKGGETAHVLSICQHPKFNEQTIDCDVAILVLDRELPLGKNIQTITLQQEDVEVLDGAIGTVTGWGALHWQGPSPEVLQKIDLSKTNDDFCKQSYPTDITENMFCFIDPEGTGDSCSRDSGGPIVVDGVQVGVVSFGDKCNVAGVPSVYAKLSSKDISSHLKKCLADL</sequence>
<gene>
    <name evidence="9" type="ORF">ILUMI_23888</name>
</gene>
<protein>
    <recommendedName>
        <fullName evidence="8">Peptidase S1 domain-containing protein</fullName>
    </recommendedName>
</protein>
<comment type="subcellular location">
    <subcellularLocation>
        <location evidence="1">Secreted</location>
        <location evidence="1">Extracellular space</location>
    </subcellularLocation>
</comment>
<name>A0A8K0G1F3_IGNLU</name>
<dbReference type="CDD" id="cd00190">
    <property type="entry name" value="Tryp_SPc"/>
    <property type="match status" value="1"/>
</dbReference>
<dbReference type="SUPFAM" id="SSF50494">
    <property type="entry name" value="Trypsin-like serine proteases"/>
    <property type="match status" value="1"/>
</dbReference>
<dbReference type="EMBL" id="VTPC01090632">
    <property type="protein sequence ID" value="KAF2882268.1"/>
    <property type="molecule type" value="Genomic_DNA"/>
</dbReference>
<evidence type="ECO:0000313" key="9">
    <source>
        <dbReference type="EMBL" id="KAF2882268.1"/>
    </source>
</evidence>
<evidence type="ECO:0000313" key="10">
    <source>
        <dbReference type="Proteomes" id="UP000801492"/>
    </source>
</evidence>
<dbReference type="PRINTS" id="PR00722">
    <property type="entry name" value="CHYMOTRYPSIN"/>
</dbReference>
<dbReference type="InterPro" id="IPR009003">
    <property type="entry name" value="Peptidase_S1_PA"/>
</dbReference>
<dbReference type="Gene3D" id="2.40.10.10">
    <property type="entry name" value="Trypsin-like serine proteases"/>
    <property type="match status" value="1"/>
</dbReference>
<reference evidence="9" key="1">
    <citation type="submission" date="2019-08" db="EMBL/GenBank/DDBJ databases">
        <title>The genome of the North American firefly Photinus pyralis.</title>
        <authorList>
            <consortium name="Photinus pyralis genome working group"/>
            <person name="Fallon T.R."/>
            <person name="Sander Lower S.E."/>
            <person name="Weng J.-K."/>
        </authorList>
    </citation>
    <scope>NUCLEOTIDE SEQUENCE</scope>
    <source>
        <strain evidence="9">TRF0915ILg1</strain>
        <tissue evidence="9">Whole body</tissue>
    </source>
</reference>
<dbReference type="InterPro" id="IPR001314">
    <property type="entry name" value="Peptidase_S1A"/>
</dbReference>
<proteinExistence type="inferred from homology"/>
<keyword evidence="7" id="KW-0812">Transmembrane</keyword>
<comment type="similarity">
    <text evidence="2">Belongs to the peptidase S1 family.</text>
</comment>
<dbReference type="FunFam" id="2.40.10.10:FF:000036">
    <property type="entry name" value="Trypsin beta"/>
    <property type="match status" value="1"/>
</dbReference>
<dbReference type="AlphaFoldDB" id="A0A8K0G1F3"/>
<evidence type="ECO:0000256" key="1">
    <source>
        <dbReference type="ARBA" id="ARBA00004239"/>
    </source>
</evidence>
<feature type="domain" description="Peptidase S1" evidence="8">
    <location>
        <begin position="44"/>
        <end position="274"/>
    </location>
</feature>
<dbReference type="Pfam" id="PF00089">
    <property type="entry name" value="Trypsin"/>
    <property type="match status" value="1"/>
</dbReference>
<dbReference type="InterPro" id="IPR050430">
    <property type="entry name" value="Peptidase_S1"/>
</dbReference>
<evidence type="ECO:0000256" key="3">
    <source>
        <dbReference type="ARBA" id="ARBA00022670"/>
    </source>
</evidence>
<keyword evidence="7" id="KW-1133">Transmembrane helix</keyword>
<feature type="transmembrane region" description="Helical" evidence="7">
    <location>
        <begin position="12"/>
        <end position="33"/>
    </location>
</feature>
<keyword evidence="10" id="KW-1185">Reference proteome</keyword>
<dbReference type="OrthoDB" id="10059102at2759"/>
<dbReference type="PANTHER" id="PTHR24276">
    <property type="entry name" value="POLYSERASE-RELATED"/>
    <property type="match status" value="1"/>
</dbReference>
<evidence type="ECO:0000256" key="6">
    <source>
        <dbReference type="ARBA" id="ARBA00023157"/>
    </source>
</evidence>
<keyword evidence="5" id="KW-0720">Serine protease</keyword>
<dbReference type="PROSITE" id="PS00134">
    <property type="entry name" value="TRYPSIN_HIS"/>
    <property type="match status" value="1"/>
</dbReference>
<organism evidence="9 10">
    <name type="scientific">Ignelater luminosus</name>
    <name type="common">Cucubano</name>
    <name type="synonym">Pyrophorus luminosus</name>
    <dbReference type="NCBI Taxonomy" id="2038154"/>
    <lineage>
        <taxon>Eukaryota</taxon>
        <taxon>Metazoa</taxon>
        <taxon>Ecdysozoa</taxon>
        <taxon>Arthropoda</taxon>
        <taxon>Hexapoda</taxon>
        <taxon>Insecta</taxon>
        <taxon>Pterygota</taxon>
        <taxon>Neoptera</taxon>
        <taxon>Endopterygota</taxon>
        <taxon>Coleoptera</taxon>
        <taxon>Polyphaga</taxon>
        <taxon>Elateriformia</taxon>
        <taxon>Elateroidea</taxon>
        <taxon>Elateridae</taxon>
        <taxon>Agrypninae</taxon>
        <taxon>Pyrophorini</taxon>
        <taxon>Ignelater</taxon>
    </lineage>
</organism>